<dbReference type="InterPro" id="IPR001774">
    <property type="entry name" value="DSL"/>
</dbReference>
<evidence type="ECO:0000256" key="1">
    <source>
        <dbReference type="ARBA" id="ARBA00022473"/>
    </source>
</evidence>
<name>A0AA85BF84_9TREM</name>
<evidence type="ECO:0000256" key="2">
    <source>
        <dbReference type="ARBA" id="ARBA00022536"/>
    </source>
</evidence>
<feature type="domain" description="DSL" evidence="5">
    <location>
        <begin position="78"/>
        <end position="139"/>
    </location>
</feature>
<evidence type="ECO:0000256" key="3">
    <source>
        <dbReference type="ARBA" id="ARBA00022737"/>
    </source>
</evidence>
<evidence type="ECO:0000259" key="5">
    <source>
        <dbReference type="SMART" id="SM00051"/>
    </source>
</evidence>
<reference evidence="7" key="1">
    <citation type="submission" date="2023-11" db="UniProtKB">
        <authorList>
            <consortium name="WormBaseParasite"/>
        </authorList>
    </citation>
    <scope>IDENTIFICATION</scope>
</reference>
<dbReference type="GO" id="GO:0016020">
    <property type="term" value="C:membrane"/>
    <property type="evidence" value="ECO:0007669"/>
    <property type="project" value="InterPro"/>
</dbReference>
<evidence type="ECO:0000313" key="6">
    <source>
        <dbReference type="Proteomes" id="UP000050791"/>
    </source>
</evidence>
<proteinExistence type="predicted"/>
<evidence type="ECO:0000313" key="7">
    <source>
        <dbReference type="WBParaSite" id="SMTH1_51160.1"/>
    </source>
</evidence>
<accession>A0AA85BF84</accession>
<dbReference type="WBParaSite" id="SMTH1_51160.1">
    <property type="protein sequence ID" value="SMTH1_51160.1"/>
    <property type="gene ID" value="SMTH1_51160"/>
</dbReference>
<evidence type="ECO:0000256" key="4">
    <source>
        <dbReference type="ARBA" id="ARBA00023157"/>
    </source>
</evidence>
<sequence length="162" mass="18672">MRLSTEKYRNLLSYNFQVFSREFHHVWKLAKGCLERLFTVILEAYDLVNQNEKYLIDRAIHRGLLRPLISSTKQSKDWHQVTISTQYSGYTFCIQLTCELNHYGNDCTKVCQTNDNHTKFKCDANGDKICEPGWSGTECDKAICNIGCHPVHGTCSRPGECE</sequence>
<protein>
    <recommendedName>
        <fullName evidence="5">DSL domain-containing protein</fullName>
    </recommendedName>
</protein>
<dbReference type="Pfam" id="PF01414">
    <property type="entry name" value="DSL"/>
    <property type="match status" value="1"/>
</dbReference>
<dbReference type="Proteomes" id="UP000050791">
    <property type="component" value="Unassembled WGS sequence"/>
</dbReference>
<dbReference type="GO" id="GO:0007154">
    <property type="term" value="P:cell communication"/>
    <property type="evidence" value="ECO:0007669"/>
    <property type="project" value="InterPro"/>
</dbReference>
<keyword evidence="2" id="KW-0245">EGF-like domain</keyword>
<keyword evidence="4" id="KW-1015">Disulfide bond</keyword>
<dbReference type="SMART" id="SM00051">
    <property type="entry name" value="DSL"/>
    <property type="match status" value="1"/>
</dbReference>
<dbReference type="AlphaFoldDB" id="A0AA85BF84"/>
<keyword evidence="3" id="KW-0677">Repeat</keyword>
<keyword evidence="1" id="KW-0217">Developmental protein</keyword>
<organism evidence="6 7">
    <name type="scientific">Schistosoma mattheei</name>
    <dbReference type="NCBI Taxonomy" id="31246"/>
    <lineage>
        <taxon>Eukaryota</taxon>
        <taxon>Metazoa</taxon>
        <taxon>Spiralia</taxon>
        <taxon>Lophotrochozoa</taxon>
        <taxon>Platyhelminthes</taxon>
        <taxon>Trematoda</taxon>
        <taxon>Digenea</taxon>
        <taxon>Strigeidida</taxon>
        <taxon>Schistosomatoidea</taxon>
        <taxon>Schistosomatidae</taxon>
        <taxon>Schistosoma</taxon>
    </lineage>
</organism>
<dbReference type="Gene3D" id="2.10.25.140">
    <property type="match status" value="1"/>
</dbReference>